<dbReference type="GeneID" id="800234"/>
<gene>
    <name evidence="1" type="primary">ccrf10</name>
</gene>
<name>Q9TM43_CYACA</name>
<dbReference type="EMBL" id="AF022186">
    <property type="protein sequence ID" value="AAF13022.1"/>
    <property type="molecule type" value="Genomic_DNA"/>
</dbReference>
<dbReference type="AlphaFoldDB" id="Q9TM43"/>
<keyword evidence="1" id="KW-0150">Chloroplast</keyword>
<reference evidence="1" key="1">
    <citation type="submission" date="1999-11" db="EMBL/GenBank/DDBJ databases">
        <authorList>
            <person name="Gloeckner G."/>
            <person name="Rosenthal A."/>
            <person name="Valentin K."/>
        </authorList>
    </citation>
    <scope>NUCLEOTIDE SEQUENCE</scope>
    <source>
        <strain evidence="1">RK1</strain>
    </source>
</reference>
<reference evidence="1" key="2">
    <citation type="journal article" date="2000" name="J. Mol. Evol.">
        <title>The structure and gene repertoire of an ancient red algal plastid genome.</title>
        <authorList>
            <person name="Glockner G."/>
            <person name="Rosenthal A."/>
            <person name="Valentin K."/>
        </authorList>
    </citation>
    <scope>NUCLEOTIDE SEQUENCE</scope>
    <source>
        <strain evidence="1">RK1</strain>
    </source>
</reference>
<geneLocation type="chloroplast" evidence="1"/>
<organism evidence="1">
    <name type="scientific">Cyanidium caldarium</name>
    <name type="common">Red alga</name>
    <dbReference type="NCBI Taxonomy" id="2771"/>
    <lineage>
        <taxon>Eukaryota</taxon>
        <taxon>Rhodophyta</taxon>
        <taxon>Bangiophyceae</taxon>
        <taxon>Cyanidiales</taxon>
        <taxon>Cyanidiaceae</taxon>
        <taxon>Cyanidium</taxon>
    </lineage>
</organism>
<dbReference type="RefSeq" id="NP_045023.1">
    <property type="nucleotide sequence ID" value="NC_001840.1"/>
</dbReference>
<sequence>MTKLKSLLNDKKLTLISCLNKTIYDIN</sequence>
<evidence type="ECO:0000313" key="1">
    <source>
        <dbReference type="EMBL" id="AAF13022.1"/>
    </source>
</evidence>
<protein>
    <submittedName>
        <fullName evidence="1">Uncharacterized protein</fullName>
    </submittedName>
</protein>
<keyword evidence="1" id="KW-0934">Plastid</keyword>
<proteinExistence type="predicted"/>
<accession>Q9TM43</accession>